<dbReference type="InterPro" id="IPR018061">
    <property type="entry name" value="Retropepsins"/>
</dbReference>
<dbReference type="SUPFAM" id="SSF50630">
    <property type="entry name" value="Acid proteases"/>
    <property type="match status" value="1"/>
</dbReference>
<evidence type="ECO:0000256" key="7">
    <source>
        <dbReference type="ARBA" id="ARBA00022759"/>
    </source>
</evidence>
<feature type="coiled-coil region" evidence="14">
    <location>
        <begin position="1099"/>
        <end position="1183"/>
    </location>
</feature>
<dbReference type="InterPro" id="IPR036157">
    <property type="entry name" value="dUTPase-like_sf"/>
</dbReference>
<dbReference type="Pfam" id="PF00077">
    <property type="entry name" value="RVP"/>
    <property type="match status" value="1"/>
</dbReference>
<dbReference type="GO" id="GO:0006226">
    <property type="term" value="P:dUMP biosynthetic process"/>
    <property type="evidence" value="ECO:0007669"/>
    <property type="project" value="InterPro"/>
</dbReference>
<proteinExistence type="predicted"/>
<evidence type="ECO:0000256" key="1">
    <source>
        <dbReference type="ARBA" id="ARBA00012493"/>
    </source>
</evidence>
<evidence type="ECO:0000256" key="13">
    <source>
        <dbReference type="PROSITE-ProRule" id="PRU00047"/>
    </source>
</evidence>
<dbReference type="InterPro" id="IPR041373">
    <property type="entry name" value="RT_RNaseH"/>
</dbReference>
<dbReference type="Pfam" id="PF00098">
    <property type="entry name" value="zf-CCHC"/>
    <property type="match status" value="1"/>
</dbReference>
<dbReference type="GO" id="GO:0004170">
    <property type="term" value="F:dUTP diphosphatase activity"/>
    <property type="evidence" value="ECO:0007669"/>
    <property type="project" value="InterPro"/>
</dbReference>
<dbReference type="GO" id="GO:0046081">
    <property type="term" value="P:dUTP catabolic process"/>
    <property type="evidence" value="ECO:0007669"/>
    <property type="project" value="InterPro"/>
</dbReference>
<dbReference type="Pfam" id="PF17917">
    <property type="entry name" value="RT_RNaseH"/>
    <property type="match status" value="1"/>
</dbReference>
<evidence type="ECO:0000259" key="17">
    <source>
        <dbReference type="PROSITE" id="PS50878"/>
    </source>
</evidence>
<dbReference type="Pfam" id="PF00692">
    <property type="entry name" value="dUTPase"/>
    <property type="match status" value="1"/>
</dbReference>
<dbReference type="GO" id="GO:0003677">
    <property type="term" value="F:DNA binding"/>
    <property type="evidence" value="ECO:0007669"/>
    <property type="project" value="UniProtKB-KW"/>
</dbReference>
<dbReference type="EMBL" id="KX008573">
    <property type="protein sequence ID" value="ANV20884.1"/>
    <property type="molecule type" value="Genomic_DNA"/>
</dbReference>
<dbReference type="FunFam" id="3.10.10.10:FF:000007">
    <property type="entry name" value="Retrovirus-related Pol polyprotein from transposon 17.6-like Protein"/>
    <property type="match status" value="1"/>
</dbReference>
<keyword evidence="11" id="KW-0546">Nucleotide metabolism</keyword>
<evidence type="ECO:0000313" key="19">
    <source>
        <dbReference type="Proteomes" id="UP000266285"/>
    </source>
</evidence>
<keyword evidence="5" id="KW-0540">Nuclease</keyword>
<dbReference type="CDD" id="cd01647">
    <property type="entry name" value="RT_LTR"/>
    <property type="match status" value="1"/>
</dbReference>
<dbReference type="CDD" id="cd07557">
    <property type="entry name" value="trimeric_dUTPase"/>
    <property type="match status" value="1"/>
</dbReference>
<evidence type="ECO:0000256" key="9">
    <source>
        <dbReference type="ARBA" id="ARBA00022842"/>
    </source>
</evidence>
<dbReference type="SUPFAM" id="SSF57756">
    <property type="entry name" value="Retrovirus zinc finger-like domains"/>
    <property type="match status" value="1"/>
</dbReference>
<evidence type="ECO:0000256" key="12">
    <source>
        <dbReference type="ARBA" id="ARBA00023125"/>
    </source>
</evidence>
<keyword evidence="3" id="KW-0808">Transferase</keyword>
<keyword evidence="19" id="KW-1185">Reference proteome</keyword>
<evidence type="ECO:0000256" key="10">
    <source>
        <dbReference type="ARBA" id="ARBA00022918"/>
    </source>
</evidence>
<evidence type="ECO:0000256" key="15">
    <source>
        <dbReference type="SAM" id="MobiDB-lite"/>
    </source>
</evidence>
<dbReference type="InterPro" id="IPR000477">
    <property type="entry name" value="RT_dom"/>
</dbReference>
<keyword evidence="13" id="KW-0862">Zinc</keyword>
<dbReference type="InterPro" id="IPR008181">
    <property type="entry name" value="dUTPase"/>
</dbReference>
<dbReference type="Gene3D" id="3.30.70.270">
    <property type="match status" value="2"/>
</dbReference>
<evidence type="ECO:0000256" key="4">
    <source>
        <dbReference type="ARBA" id="ARBA00022695"/>
    </source>
</evidence>
<keyword evidence="9" id="KW-0460">Magnesium</keyword>
<dbReference type="KEGG" id="vg:37617076"/>
<dbReference type="InterPro" id="IPR029054">
    <property type="entry name" value="dUTPase-like"/>
</dbReference>
<feature type="domain" description="Reverse transcriptase" evidence="17">
    <location>
        <begin position="1452"/>
        <end position="1632"/>
    </location>
</feature>
<organism evidence="18 19">
    <name type="scientific">Dioscorea bacilliform AL virus</name>
    <dbReference type="NCBI Taxonomy" id="1619899"/>
    <lineage>
        <taxon>Viruses</taxon>
        <taxon>Riboviria</taxon>
        <taxon>Pararnavirae</taxon>
        <taxon>Artverviricota</taxon>
        <taxon>Revtraviricetes</taxon>
        <taxon>Ortervirales</taxon>
        <taxon>Caulimoviridae</taxon>
        <taxon>Badnavirus</taxon>
        <taxon>Badnavirus alphadioscoreae</taxon>
    </lineage>
</organism>
<evidence type="ECO:0000313" key="18">
    <source>
        <dbReference type="EMBL" id="ANV20884.1"/>
    </source>
</evidence>
<dbReference type="EC" id="2.7.7.49" evidence="1"/>
<keyword evidence="13" id="KW-0479">Metal-binding</keyword>
<feature type="region of interest" description="Disordered" evidence="15">
    <location>
        <begin position="584"/>
        <end position="639"/>
    </location>
</feature>
<dbReference type="SMART" id="SM00343">
    <property type="entry name" value="ZnF_C2HC"/>
    <property type="match status" value="1"/>
</dbReference>
<evidence type="ECO:0000256" key="8">
    <source>
        <dbReference type="ARBA" id="ARBA00022801"/>
    </source>
</evidence>
<dbReference type="Pfam" id="PF22909">
    <property type="entry name" value="Caulimovir_coat_dom"/>
    <property type="match status" value="1"/>
</dbReference>
<protein>
    <recommendedName>
        <fullName evidence="1">RNA-directed DNA polymerase</fullName>
        <ecNumber evidence="1">2.7.7.49</ecNumber>
    </recommendedName>
</protein>
<dbReference type="PROSITE" id="PS50158">
    <property type="entry name" value="ZF_CCHC"/>
    <property type="match status" value="1"/>
</dbReference>
<dbReference type="NCBIfam" id="TIGR00576">
    <property type="entry name" value="dut"/>
    <property type="match status" value="1"/>
</dbReference>
<keyword evidence="7" id="KW-0255">Endonuclease</keyword>
<dbReference type="PANTHER" id="PTHR33064">
    <property type="entry name" value="POL PROTEIN"/>
    <property type="match status" value="1"/>
</dbReference>
<dbReference type="InterPro" id="IPR043502">
    <property type="entry name" value="DNA/RNA_pol_sf"/>
</dbReference>
<dbReference type="PANTHER" id="PTHR33064:SF37">
    <property type="entry name" value="RIBONUCLEASE H"/>
    <property type="match status" value="1"/>
</dbReference>
<feature type="compositionally biased region" description="Low complexity" evidence="15">
    <location>
        <begin position="611"/>
        <end position="633"/>
    </location>
</feature>
<dbReference type="Proteomes" id="UP000266285">
    <property type="component" value="Segment"/>
</dbReference>
<reference evidence="18 19" key="1">
    <citation type="journal article" date="2016" name="Viruses">
        <title>A Sequence-Independent Strategy for Amplification and Characterisation of Episomal Badnavirus Sequences Reveals Three Previously Uncharacterised Yam Badnaviruses.</title>
        <authorList>
            <person name="Bomer M."/>
            <person name="Turaki A.A."/>
            <person name="Silva G."/>
            <person name="Kumar P.L."/>
            <person name="Seal S.E."/>
        </authorList>
    </citation>
    <scope>NUCLEOTIDE SEQUENCE [LARGE SCALE GENOMIC DNA]</scope>
    <source>
        <strain evidence="18">DBALV-[3RT]</strain>
    </source>
</reference>
<dbReference type="Gene3D" id="4.10.60.10">
    <property type="entry name" value="Zinc finger, CCHC-type"/>
    <property type="match status" value="1"/>
</dbReference>
<dbReference type="InterPro" id="IPR051320">
    <property type="entry name" value="Viral_Replic_Matur_Polypro"/>
</dbReference>
<dbReference type="GO" id="GO:0008270">
    <property type="term" value="F:zinc ion binding"/>
    <property type="evidence" value="ECO:0007669"/>
    <property type="project" value="UniProtKB-KW"/>
</dbReference>
<dbReference type="InterPro" id="IPR033704">
    <property type="entry name" value="dUTPase_trimeric"/>
</dbReference>
<dbReference type="PROSITE" id="PS50878">
    <property type="entry name" value="RT_POL"/>
    <property type="match status" value="1"/>
</dbReference>
<evidence type="ECO:0000256" key="6">
    <source>
        <dbReference type="ARBA" id="ARBA00022750"/>
    </source>
</evidence>
<dbReference type="SUPFAM" id="SSF51283">
    <property type="entry name" value="dUTPase-like"/>
    <property type="match status" value="1"/>
</dbReference>
<dbReference type="GO" id="GO:0000287">
    <property type="term" value="F:magnesium ion binding"/>
    <property type="evidence" value="ECO:0007669"/>
    <property type="project" value="InterPro"/>
</dbReference>
<dbReference type="InterPro" id="IPR043128">
    <property type="entry name" value="Rev_trsase/Diguanyl_cyclase"/>
</dbReference>
<evidence type="ECO:0000256" key="3">
    <source>
        <dbReference type="ARBA" id="ARBA00022679"/>
    </source>
</evidence>
<keyword evidence="8" id="KW-0378">Hydrolase</keyword>
<dbReference type="Pfam" id="PF00078">
    <property type="entry name" value="RVT_1"/>
    <property type="match status" value="1"/>
</dbReference>
<keyword evidence="4" id="KW-0548">Nucleotidyltransferase</keyword>
<keyword evidence="6" id="KW-0064">Aspartyl protease</keyword>
<dbReference type="InterPro" id="IPR036875">
    <property type="entry name" value="Znf_CCHC_sf"/>
</dbReference>
<accession>A0A3G1E442</accession>
<keyword evidence="13" id="KW-0863">Zinc-finger</keyword>
<evidence type="ECO:0000259" key="16">
    <source>
        <dbReference type="PROSITE" id="PS50158"/>
    </source>
</evidence>
<dbReference type="GO" id="GO:0004519">
    <property type="term" value="F:endonuclease activity"/>
    <property type="evidence" value="ECO:0007669"/>
    <property type="project" value="UniProtKB-KW"/>
</dbReference>
<feature type="domain" description="CCHC-type" evidence="16">
    <location>
        <begin position="913"/>
        <end position="929"/>
    </location>
</feature>
<evidence type="ECO:0000256" key="11">
    <source>
        <dbReference type="ARBA" id="ARBA00023080"/>
    </source>
</evidence>
<dbReference type="Gene3D" id="2.40.70.10">
    <property type="entry name" value="Acid Proteases"/>
    <property type="match status" value="1"/>
</dbReference>
<dbReference type="GO" id="GO:0004190">
    <property type="term" value="F:aspartic-type endopeptidase activity"/>
    <property type="evidence" value="ECO:0007669"/>
    <property type="project" value="UniProtKB-KW"/>
</dbReference>
<keyword evidence="2" id="KW-0645">Protease</keyword>
<dbReference type="InterPro" id="IPR001878">
    <property type="entry name" value="Znf_CCHC"/>
</dbReference>
<evidence type="ECO:0000256" key="2">
    <source>
        <dbReference type="ARBA" id="ARBA00022670"/>
    </source>
</evidence>
<dbReference type="GO" id="GO:0006508">
    <property type="term" value="P:proteolysis"/>
    <property type="evidence" value="ECO:0007669"/>
    <property type="project" value="UniProtKB-KW"/>
</dbReference>
<evidence type="ECO:0000256" key="14">
    <source>
        <dbReference type="SAM" id="Coils"/>
    </source>
</evidence>
<keyword evidence="14" id="KW-0175">Coiled coil</keyword>
<feature type="region of interest" description="Disordered" evidence="15">
    <location>
        <begin position="468"/>
        <end position="490"/>
    </location>
</feature>
<dbReference type="RefSeq" id="YP_009506267.1">
    <property type="nucleotide sequence ID" value="NC_038381.1"/>
</dbReference>
<name>A0A3G1E442_9VIRU</name>
<dbReference type="SUPFAM" id="SSF56672">
    <property type="entry name" value="DNA/RNA polymerases"/>
    <property type="match status" value="1"/>
</dbReference>
<sequence>MERPQTSTTLATTPSVFEDQVRDYRLGARRRYNMSQAAQKLAKTLTFGKYSQPTLEQQVDPEKTLQLSSMQRASLVPAEVLYHSRPDTVNHKVYMHWSEESDLVVNRQYDSTFIRPESYTTLMKSGMQFIHIGLMQVRIQILHRAEAGTLAMIVFRDCSWRGRRSMIAKMEVDLTKGSQMVYIAPNLIKRLTDFYNNIQISILTKGYDDYQNSEANLLITKGLVGRLSNTSNVGFAYSISGITDYFVTHGVQAIKGQPVSTEEFQETLWNIKPSNLVVPTQPTFAEERELADGSISIRFSRYKPVPQLPEVSYNANDEELGDDERHIIAYLSTPNLVVRLVNENAILPQRMSHGAVGYDIAITEAAEILPGQQKLLPTGISLQVPNGFYAHLFIKSGVALRKGLILNAGVIDPDYTGELKLLLLNPTGAPVHVQAGEFIAQAVLQAIITPPVQEAQALQMTLRGDRGFGEMSRTRLPPVESDDGSPSSPLSEEVRILFEDDPFLEDPTIYTIDSFNHSFNDEEEMDYISYLYHLDDIPANDAPIYDDYPEEGEVDVFNLATLDSGFDLDYPTLQKLEATIASTAVSEYRPPEDTTMNPPIYPPARISGQASTSTGPTSTSYTSGPGPSSSGYSQRTPSGVHFRARDYSNNWSLPSAQQNTGAMFYLPLELVKFDEVFSRWESITKNLVSQQSFITGKEKAEFIENLLGETEKLTWIQWRTAFPTEYETLLASADGREGTQNILSHIRTIFTLEDPYRGSTKVQEQAYLDLERISCRDVKDLIPFLNEYMRLAAKTGRLFISTELSDKIWMKLPGDLGKRIKTKFEEQYAGNTIGVHPRIMFIYKFLEEECKNAAFMRSMKNLQFCSKIPIPGYYGGAEKKYGVRKSKTYKGKPHQSHVRIEKRKHLTREKRCKCFLCGKEGHYARECPNDRRDIKRVAIFEGLSIPDDFDIVSVHEGEEQSDAIYSVSEGENESIDQEVNTFISYGEGGTGSTTHFSNQTLYYLKEEGTVTHYYLGGGGTKVSVKVTQKEHDCTHDWVLYGENNAHCRFCRREVMQRWNAKCNKCDITTCGMCSDHYVGLRVPCKRPEVQQVYQPTNLLVEQRNYIMSCEEEIARLKNEIEAMKISSENQLVAEKIARAVEEEHLKKEVQALKLENDRLTLENEDQRKELEKKNKEVLDLQSYIEEHDVNVLICEGNDKQVAASIPVQDRRNGLYNLIVELEIPGCAPLKVNAILDTGATTCCINSEGLPKEMMEDNTFTVKFTGANSVMKADKKLKYGMMKIEGHVFRIPYTFAFPLRLGGGEQLVIGCNFIRSMNGGVRIEGNDVTFYKNITTVKTQTEVPKILALEELEMEEEEYLALQSKYSSICPVIQENFKARYEELIVQLKNAGYIGENPMKFWAKNKVQCKLEIINPNLTIQDKPLKHVTPAMEATFKKHVDALLELKVIRPSTSQHRTTAFIVYSGTTVDPATGKEKKGKERMVFNYKRLNDNTEKDQYSLPGINTILKKVGNSKIYSKFDLKSGFHQVAMHPDSIQWTAFCVPGGLYEWLVMPFGLKNAPSVFQRKMDNCFRGTENFIAVYIDDILVFSRTPEEHAEHLLKMLSICKEHGLVLSPTKMKIGTPTVEFLGATIGNSKIKLQEHIIKKIADFKEEELKTTKGLRSWLGILNYARSYIPNLGKTLGPLYSKISPTGERRMNDQDWDLIRKIKRQIHNLPDLEIPPEDAFIILEVDGCMEGWGGVCKWRPKKNDPKSTEKICAYASGKFDIPKSTIDAEIHAVMNCMDKFKIHYLDKKELLIRTDCHAIMAFYNKSSCNKPSRVRWIAFNDFLTGLGIPVTIEHIDGKNNVLADALSRLVCSIIKNPVYWQSKEELLKQTEEALEQIMKKPHQGAIARIATLVKKMLEDVPTFPPRDA</sequence>
<dbReference type="Gene3D" id="3.10.10.10">
    <property type="entry name" value="HIV Type 1 Reverse Transcriptase, subunit A, domain 1"/>
    <property type="match status" value="1"/>
</dbReference>
<keyword evidence="12" id="KW-0238">DNA-binding</keyword>
<evidence type="ECO:0000256" key="5">
    <source>
        <dbReference type="ARBA" id="ARBA00022722"/>
    </source>
</evidence>
<dbReference type="InterPro" id="IPR021109">
    <property type="entry name" value="Peptidase_aspartic_dom_sf"/>
</dbReference>
<dbReference type="GO" id="GO:0003964">
    <property type="term" value="F:RNA-directed DNA polymerase activity"/>
    <property type="evidence" value="ECO:0007669"/>
    <property type="project" value="UniProtKB-KW"/>
</dbReference>
<dbReference type="GeneID" id="37617076"/>
<keyword evidence="10" id="KW-0695">RNA-directed DNA polymerase</keyword>
<dbReference type="Gene3D" id="2.70.40.10">
    <property type="match status" value="1"/>
</dbReference>